<dbReference type="RefSeq" id="WP_260796019.1">
    <property type="nucleotide sequence ID" value="NZ_CP093313.1"/>
</dbReference>
<dbReference type="AlphaFoldDB" id="A0A9J7BU14"/>
<dbReference type="KEGG" id="orp:MOP44_10645"/>
<dbReference type="GO" id="GO:0016020">
    <property type="term" value="C:membrane"/>
    <property type="evidence" value="ECO:0007669"/>
    <property type="project" value="UniProtKB-SubCell"/>
</dbReference>
<evidence type="ECO:0000256" key="2">
    <source>
        <dbReference type="ARBA" id="ARBA00022692"/>
    </source>
</evidence>
<evidence type="ECO:0000256" key="5">
    <source>
        <dbReference type="SAM" id="Phobius"/>
    </source>
</evidence>
<reference evidence="7" key="1">
    <citation type="submission" date="2021-04" db="EMBL/GenBank/DDBJ databases">
        <title>Phylogenetic analysis of Acidobacteriaceae.</title>
        <authorList>
            <person name="Qiu L."/>
            <person name="Zhang Q."/>
        </authorList>
    </citation>
    <scope>NUCLEOTIDE SEQUENCE</scope>
    <source>
        <strain evidence="7">DSM 25168</strain>
    </source>
</reference>
<dbReference type="PANTHER" id="PTHR43066">
    <property type="entry name" value="RHOMBOID-RELATED PROTEIN"/>
    <property type="match status" value="1"/>
</dbReference>
<dbReference type="GO" id="GO:0006508">
    <property type="term" value="P:proteolysis"/>
    <property type="evidence" value="ECO:0007669"/>
    <property type="project" value="UniProtKB-KW"/>
</dbReference>
<evidence type="ECO:0000256" key="4">
    <source>
        <dbReference type="ARBA" id="ARBA00023136"/>
    </source>
</evidence>
<dbReference type="Proteomes" id="UP001059380">
    <property type="component" value="Chromosome"/>
</dbReference>
<dbReference type="SUPFAM" id="SSF144091">
    <property type="entry name" value="Rhomboid-like"/>
    <property type="match status" value="1"/>
</dbReference>
<gene>
    <name evidence="7" type="ORF">MOP44_10645</name>
</gene>
<feature type="transmembrane region" description="Helical" evidence="5">
    <location>
        <begin position="135"/>
        <end position="155"/>
    </location>
</feature>
<feature type="transmembrane region" description="Helical" evidence="5">
    <location>
        <begin position="191"/>
        <end position="209"/>
    </location>
</feature>
<dbReference type="GO" id="GO:0004252">
    <property type="term" value="F:serine-type endopeptidase activity"/>
    <property type="evidence" value="ECO:0007669"/>
    <property type="project" value="InterPro"/>
</dbReference>
<dbReference type="PANTHER" id="PTHR43066:SF11">
    <property type="entry name" value="PEPTIDASE S54 RHOMBOID DOMAIN-CONTAINING PROTEIN"/>
    <property type="match status" value="1"/>
</dbReference>
<protein>
    <submittedName>
        <fullName evidence="7">Rhomboid family intramembrane serine protease</fullName>
    </submittedName>
</protein>
<accession>A0A9J7BU14</accession>
<evidence type="ECO:0000313" key="7">
    <source>
        <dbReference type="EMBL" id="UWZ86379.1"/>
    </source>
</evidence>
<feature type="transmembrane region" description="Helical" evidence="5">
    <location>
        <begin position="70"/>
        <end position="92"/>
    </location>
</feature>
<keyword evidence="3 5" id="KW-1133">Transmembrane helix</keyword>
<feature type="transmembrane region" description="Helical" evidence="5">
    <location>
        <begin position="21"/>
        <end position="50"/>
    </location>
</feature>
<dbReference type="InterPro" id="IPR022764">
    <property type="entry name" value="Peptidase_S54_rhomboid_dom"/>
</dbReference>
<proteinExistence type="predicted"/>
<dbReference type="EMBL" id="CP093313">
    <property type="protein sequence ID" value="UWZ86379.1"/>
    <property type="molecule type" value="Genomic_DNA"/>
</dbReference>
<comment type="subcellular location">
    <subcellularLocation>
        <location evidence="1">Membrane</location>
        <topology evidence="1">Multi-pass membrane protein</topology>
    </subcellularLocation>
</comment>
<name>A0A9J7BU14_9BACT</name>
<dbReference type="InterPro" id="IPR035952">
    <property type="entry name" value="Rhomboid-like_sf"/>
</dbReference>
<evidence type="ECO:0000256" key="1">
    <source>
        <dbReference type="ARBA" id="ARBA00004141"/>
    </source>
</evidence>
<feature type="domain" description="Peptidase S54 rhomboid" evidence="6">
    <location>
        <begin position="60"/>
        <end position="206"/>
    </location>
</feature>
<keyword evidence="2 5" id="KW-0812">Transmembrane</keyword>
<feature type="transmembrane region" description="Helical" evidence="5">
    <location>
        <begin position="167"/>
        <end position="185"/>
    </location>
</feature>
<dbReference type="Pfam" id="PF01694">
    <property type="entry name" value="Rhomboid"/>
    <property type="match status" value="1"/>
</dbReference>
<feature type="transmembrane region" description="Helical" evidence="5">
    <location>
        <begin position="104"/>
        <end position="123"/>
    </location>
</feature>
<organism evidence="7 8">
    <name type="scientific">Occallatibacter riparius</name>
    <dbReference type="NCBI Taxonomy" id="1002689"/>
    <lineage>
        <taxon>Bacteria</taxon>
        <taxon>Pseudomonadati</taxon>
        <taxon>Acidobacteriota</taxon>
        <taxon>Terriglobia</taxon>
        <taxon>Terriglobales</taxon>
        <taxon>Acidobacteriaceae</taxon>
        <taxon>Occallatibacter</taxon>
    </lineage>
</organism>
<keyword evidence="8" id="KW-1185">Reference proteome</keyword>
<evidence type="ECO:0000259" key="6">
    <source>
        <dbReference type="Pfam" id="PF01694"/>
    </source>
</evidence>
<keyword evidence="4 5" id="KW-0472">Membrane</keyword>
<keyword evidence="7" id="KW-0645">Protease</keyword>
<evidence type="ECO:0000313" key="8">
    <source>
        <dbReference type="Proteomes" id="UP001059380"/>
    </source>
</evidence>
<sequence>MARMGSMPFGFPEFKGTTRKLLLANLIAYFALLVIGFTAPAMGRMLFGILSFNPPLFLHGYLWQPFTYSFIHVGITQTLFELLSLWFLLGFLEQYRDSGWLTGLYASSVLGTALTAAATYDIADRLGRGVLPSSVLFGCFGGIFGLLVAIGVLYGETEFMMMFIINIKAKYMALIYALVAFAMLFSQSWIVALSQLGGALAGLLFIRFAPRKGLSFMTSEWLYGLRNRYYRWKRRRAGRKFEIYMKKQGRTVRLDSRGRQIDEDHNDRSRWN</sequence>
<keyword evidence="7" id="KW-0378">Hydrolase</keyword>
<dbReference type="Gene3D" id="1.20.1540.10">
    <property type="entry name" value="Rhomboid-like"/>
    <property type="match status" value="1"/>
</dbReference>
<evidence type="ECO:0000256" key="3">
    <source>
        <dbReference type="ARBA" id="ARBA00022989"/>
    </source>
</evidence>